<evidence type="ECO:0000313" key="3">
    <source>
        <dbReference type="Proteomes" id="UP000002195"/>
    </source>
</evidence>
<dbReference type="AlphaFoldDB" id="Q55B33"/>
<dbReference type="PANTHER" id="PTHR34078">
    <property type="entry name" value="EXPRESSED PROTEIN"/>
    <property type="match status" value="1"/>
</dbReference>
<dbReference type="eggNOG" id="ENOG502RICR">
    <property type="taxonomic scope" value="Eukaryota"/>
</dbReference>
<reference evidence="2 3" key="1">
    <citation type="journal article" date="2005" name="Nature">
        <title>The genome of the social amoeba Dictyostelium discoideum.</title>
        <authorList>
            <consortium name="The Dictyostelium discoideum Sequencing Consortium"/>
            <person name="Eichinger L."/>
            <person name="Pachebat J.A."/>
            <person name="Glockner G."/>
            <person name="Rajandream M.A."/>
            <person name="Sucgang R."/>
            <person name="Berriman M."/>
            <person name="Song J."/>
            <person name="Olsen R."/>
            <person name="Szafranski K."/>
            <person name="Xu Q."/>
            <person name="Tunggal B."/>
            <person name="Kummerfeld S."/>
            <person name="Madera M."/>
            <person name="Konfortov B.A."/>
            <person name="Rivero F."/>
            <person name="Bankier A.T."/>
            <person name="Lehmann R."/>
            <person name="Hamlin N."/>
            <person name="Davies R."/>
            <person name="Gaudet P."/>
            <person name="Fey P."/>
            <person name="Pilcher K."/>
            <person name="Chen G."/>
            <person name="Saunders D."/>
            <person name="Sodergren E."/>
            <person name="Davis P."/>
            <person name="Kerhornou A."/>
            <person name="Nie X."/>
            <person name="Hall N."/>
            <person name="Anjard C."/>
            <person name="Hemphill L."/>
            <person name="Bason N."/>
            <person name="Farbrother P."/>
            <person name="Desany B."/>
            <person name="Just E."/>
            <person name="Morio T."/>
            <person name="Rost R."/>
            <person name="Churcher C."/>
            <person name="Cooper J."/>
            <person name="Haydock S."/>
            <person name="van Driessche N."/>
            <person name="Cronin A."/>
            <person name="Goodhead I."/>
            <person name="Muzny D."/>
            <person name="Mourier T."/>
            <person name="Pain A."/>
            <person name="Lu M."/>
            <person name="Harper D."/>
            <person name="Lindsay R."/>
            <person name="Hauser H."/>
            <person name="James K."/>
            <person name="Quiles M."/>
            <person name="Madan Babu M."/>
            <person name="Saito T."/>
            <person name="Buchrieser C."/>
            <person name="Wardroper A."/>
            <person name="Felder M."/>
            <person name="Thangavelu M."/>
            <person name="Johnson D."/>
            <person name="Knights A."/>
            <person name="Loulseged H."/>
            <person name="Mungall K."/>
            <person name="Oliver K."/>
            <person name="Price C."/>
            <person name="Quail M.A."/>
            <person name="Urushihara H."/>
            <person name="Hernandez J."/>
            <person name="Rabbinowitsch E."/>
            <person name="Steffen D."/>
            <person name="Sanders M."/>
            <person name="Ma J."/>
            <person name="Kohara Y."/>
            <person name="Sharp S."/>
            <person name="Simmonds M."/>
            <person name="Spiegler S."/>
            <person name="Tivey A."/>
            <person name="Sugano S."/>
            <person name="White B."/>
            <person name="Walker D."/>
            <person name="Woodward J."/>
            <person name="Winckler T."/>
            <person name="Tanaka Y."/>
            <person name="Shaulsky G."/>
            <person name="Schleicher M."/>
            <person name="Weinstock G."/>
            <person name="Rosenthal A."/>
            <person name="Cox E.C."/>
            <person name="Chisholm R.L."/>
            <person name="Gibbs R."/>
            <person name="Loomis W.F."/>
            <person name="Platzer M."/>
            <person name="Kay R.R."/>
            <person name="Williams J."/>
            <person name="Dear P.H."/>
            <person name="Noegel A.A."/>
            <person name="Barrell B."/>
            <person name="Kuspa A."/>
        </authorList>
    </citation>
    <scope>NUCLEOTIDE SEQUENCE [LARGE SCALE GENOMIC DNA]</scope>
    <source>
        <strain evidence="2 3">AX4</strain>
    </source>
</reference>
<dbReference type="PANTHER" id="PTHR34078:SF3">
    <property type="entry name" value="TRANSMEMBRANE PROTEIN"/>
    <property type="match status" value="1"/>
</dbReference>
<dbReference type="EMBL" id="AAFI02000006">
    <property type="protein sequence ID" value="EAL71706.1"/>
    <property type="molecule type" value="Genomic_DNA"/>
</dbReference>
<gene>
    <name evidence="2" type="ORF">DDB_G0271152</name>
</gene>
<dbReference type="KEGG" id="ddi:DDB_G0271152"/>
<keyword evidence="1" id="KW-0812">Transmembrane</keyword>
<protein>
    <submittedName>
        <fullName evidence="2">Uncharacterized protein</fullName>
    </submittedName>
</protein>
<evidence type="ECO:0000256" key="1">
    <source>
        <dbReference type="SAM" id="Phobius"/>
    </source>
</evidence>
<dbReference type="InParanoid" id="Q55B33"/>
<comment type="caution">
    <text evidence="2">The sequence shown here is derived from an EMBL/GenBank/DDBJ whole genome shotgun (WGS) entry which is preliminary data.</text>
</comment>
<evidence type="ECO:0000313" key="2">
    <source>
        <dbReference type="EMBL" id="EAL71706.1"/>
    </source>
</evidence>
<dbReference type="Proteomes" id="UP000002195">
    <property type="component" value="Unassembled WGS sequence"/>
</dbReference>
<dbReference type="FunCoup" id="Q55B33">
    <property type="interactions" value="82"/>
</dbReference>
<dbReference type="HOGENOM" id="CLU_1100179_0_0_1"/>
<sequence length="253" mass="28733">MGTDYIQLNEENSSSHNQNLNNNINDNIYFNNVNTTYTPQIEKKLDSHYDQTFSPQIKPIIAAQYSLETQPPKIVLQSPQYYPPPNVNKTISADDDESHFNSSLIIFIIGFFFSCIWLINIRYLKSKNKNAKTLATASIVLFIISMVLFLILIISSAGASSTYRFQFNNLLIFGFNSEMIHDKNTLKILKFYKCKNLIYDGSDVACGSPTHVNLTPMFNPDMAGQHIESIKIKNRLNIAQIAEPGNQMKIGQF</sequence>
<proteinExistence type="predicted"/>
<dbReference type="SMR" id="Q55B33"/>
<keyword evidence="1" id="KW-1133">Transmembrane helix</keyword>
<feature type="transmembrane region" description="Helical" evidence="1">
    <location>
        <begin position="104"/>
        <end position="121"/>
    </location>
</feature>
<dbReference type="RefSeq" id="XP_645779.1">
    <property type="nucleotide sequence ID" value="XM_640687.1"/>
</dbReference>
<organism evidence="2 3">
    <name type="scientific">Dictyostelium discoideum</name>
    <name type="common">Social amoeba</name>
    <dbReference type="NCBI Taxonomy" id="44689"/>
    <lineage>
        <taxon>Eukaryota</taxon>
        <taxon>Amoebozoa</taxon>
        <taxon>Evosea</taxon>
        <taxon>Eumycetozoa</taxon>
        <taxon>Dictyostelia</taxon>
        <taxon>Dictyosteliales</taxon>
        <taxon>Dictyosteliaceae</taxon>
        <taxon>Dictyostelium</taxon>
    </lineage>
</organism>
<keyword evidence="3" id="KW-1185">Reference proteome</keyword>
<dbReference type="GeneID" id="8617970"/>
<feature type="transmembrane region" description="Helical" evidence="1">
    <location>
        <begin position="133"/>
        <end position="154"/>
    </location>
</feature>
<dbReference type="VEuPathDB" id="AmoebaDB:DDB_G0271152"/>
<accession>Q55B33</accession>
<dbReference type="dictyBase" id="DDB_G0271152"/>
<dbReference type="PaxDb" id="44689-DDB0202727"/>
<name>Q55B33_DICDI</name>
<keyword evidence="1" id="KW-0472">Membrane</keyword>